<protein>
    <submittedName>
        <fullName evidence="3">DUF4956 domain-containing protein</fullName>
    </submittedName>
</protein>
<gene>
    <name evidence="3" type="ORF">ACFSYH_00910</name>
</gene>
<keyword evidence="2" id="KW-0472">Membrane</keyword>
<sequence length="201" mass="21639">MNPIILAADLVAILVLSLAVYFRHHGRADLVLAYIGLNIGVFGTTVVMTHSTMAAGLGLGLFGVLSIIRLRSNELSQSEVSYYFAALVIGLVCGLQPDPVWLAPTVAAAVVAVMWIADTAISTRNLRQQVLTVDRVIFDESALQAHIEGLLGGRVRQLTVRSTDLVRDMMVVDVRYSVPPRSSSSNAVRPAQSNHTLEGAF</sequence>
<evidence type="ECO:0000313" key="4">
    <source>
        <dbReference type="Proteomes" id="UP001597391"/>
    </source>
</evidence>
<keyword evidence="4" id="KW-1185">Reference proteome</keyword>
<dbReference type="InterPro" id="IPR032531">
    <property type="entry name" value="DUF4956"/>
</dbReference>
<evidence type="ECO:0000256" key="2">
    <source>
        <dbReference type="SAM" id="Phobius"/>
    </source>
</evidence>
<dbReference type="RefSeq" id="WP_377464561.1">
    <property type="nucleotide sequence ID" value="NZ_JBHUOP010000001.1"/>
</dbReference>
<feature type="compositionally biased region" description="Polar residues" evidence="1">
    <location>
        <begin position="191"/>
        <end position="201"/>
    </location>
</feature>
<evidence type="ECO:0000256" key="1">
    <source>
        <dbReference type="SAM" id="MobiDB-lite"/>
    </source>
</evidence>
<accession>A0ABW5X9K7</accession>
<comment type="caution">
    <text evidence="3">The sequence shown here is derived from an EMBL/GenBank/DDBJ whole genome shotgun (WGS) entry which is preliminary data.</text>
</comment>
<name>A0ABW5X9K7_9MICO</name>
<feature type="transmembrane region" description="Helical" evidence="2">
    <location>
        <begin position="35"/>
        <end position="68"/>
    </location>
</feature>
<evidence type="ECO:0000313" key="3">
    <source>
        <dbReference type="EMBL" id="MFD2839135.1"/>
    </source>
</evidence>
<feature type="region of interest" description="Disordered" evidence="1">
    <location>
        <begin position="179"/>
        <end position="201"/>
    </location>
</feature>
<keyword evidence="2" id="KW-1133">Transmembrane helix</keyword>
<organism evidence="3 4">
    <name type="scientific">Populibacterium corticicola</name>
    <dbReference type="NCBI Taxonomy" id="1812826"/>
    <lineage>
        <taxon>Bacteria</taxon>
        <taxon>Bacillati</taxon>
        <taxon>Actinomycetota</taxon>
        <taxon>Actinomycetes</taxon>
        <taxon>Micrococcales</taxon>
        <taxon>Jonesiaceae</taxon>
        <taxon>Populibacterium</taxon>
    </lineage>
</organism>
<feature type="compositionally biased region" description="Low complexity" evidence="1">
    <location>
        <begin position="179"/>
        <end position="190"/>
    </location>
</feature>
<dbReference type="Pfam" id="PF16316">
    <property type="entry name" value="DUF4956"/>
    <property type="match status" value="1"/>
</dbReference>
<reference evidence="4" key="1">
    <citation type="journal article" date="2019" name="Int. J. Syst. Evol. Microbiol.">
        <title>The Global Catalogue of Microorganisms (GCM) 10K type strain sequencing project: providing services to taxonomists for standard genome sequencing and annotation.</title>
        <authorList>
            <consortium name="The Broad Institute Genomics Platform"/>
            <consortium name="The Broad Institute Genome Sequencing Center for Infectious Disease"/>
            <person name="Wu L."/>
            <person name="Ma J."/>
        </authorList>
    </citation>
    <scope>NUCLEOTIDE SEQUENCE [LARGE SCALE GENOMIC DNA]</scope>
    <source>
        <strain evidence="4">KCTC 33576</strain>
    </source>
</reference>
<dbReference type="EMBL" id="JBHUOP010000001">
    <property type="protein sequence ID" value="MFD2839135.1"/>
    <property type="molecule type" value="Genomic_DNA"/>
</dbReference>
<proteinExistence type="predicted"/>
<dbReference type="Proteomes" id="UP001597391">
    <property type="component" value="Unassembled WGS sequence"/>
</dbReference>
<feature type="transmembrane region" description="Helical" evidence="2">
    <location>
        <begin position="103"/>
        <end position="121"/>
    </location>
</feature>
<keyword evidence="2" id="KW-0812">Transmembrane</keyword>